<dbReference type="RefSeq" id="WP_114076390.1">
    <property type="nucleotide sequence ID" value="NZ_CP030918.1"/>
</dbReference>
<dbReference type="AlphaFoldDB" id="A0A344PL16"/>
<protein>
    <recommendedName>
        <fullName evidence="1">DUF6950 domain-containing protein</fullName>
    </recommendedName>
</protein>
<sequence>MAEGLNAYLARTWDRPFVWGECDCTLWVADWCAERWGQDPAASFRGRYSTQDEAEALTAGGLLETIRPFMGFLVEWTEARPGDVGVVMIDGRETAAIRTENGWAVKSLAGMGEANMPALAIWGS</sequence>
<keyword evidence="3" id="KW-1185">Reference proteome</keyword>
<dbReference type="InterPro" id="IPR053802">
    <property type="entry name" value="DUF6950"/>
</dbReference>
<name>A0A344PL16_9RHOB</name>
<organism evidence="2 3">
    <name type="scientific">Paracoccus suum</name>
    <dbReference type="NCBI Taxonomy" id="2259340"/>
    <lineage>
        <taxon>Bacteria</taxon>
        <taxon>Pseudomonadati</taxon>
        <taxon>Pseudomonadota</taxon>
        <taxon>Alphaproteobacteria</taxon>
        <taxon>Rhodobacterales</taxon>
        <taxon>Paracoccaceae</taxon>
        <taxon>Paracoccus</taxon>
    </lineage>
</organism>
<dbReference type="Pfam" id="PF22262">
    <property type="entry name" value="DUF6950"/>
    <property type="match status" value="1"/>
</dbReference>
<dbReference type="Proteomes" id="UP000252023">
    <property type="component" value="Chromosome"/>
</dbReference>
<evidence type="ECO:0000313" key="3">
    <source>
        <dbReference type="Proteomes" id="UP000252023"/>
    </source>
</evidence>
<dbReference type="KEGG" id="pars:DRW48_10535"/>
<dbReference type="EMBL" id="CP030918">
    <property type="protein sequence ID" value="AXC50071.1"/>
    <property type="molecule type" value="Genomic_DNA"/>
</dbReference>
<dbReference type="OrthoDB" id="6586924at2"/>
<proteinExistence type="predicted"/>
<accession>A0A344PL16</accession>
<evidence type="ECO:0000259" key="1">
    <source>
        <dbReference type="Pfam" id="PF22262"/>
    </source>
</evidence>
<evidence type="ECO:0000313" key="2">
    <source>
        <dbReference type="EMBL" id="AXC50071.1"/>
    </source>
</evidence>
<feature type="domain" description="DUF6950" evidence="1">
    <location>
        <begin position="4"/>
        <end position="116"/>
    </location>
</feature>
<gene>
    <name evidence="2" type="ORF">DRW48_10535</name>
</gene>
<reference evidence="3" key="1">
    <citation type="submission" date="2018-07" db="EMBL/GenBank/DDBJ databases">
        <title>Genome sequencing of Paracoccus sp. SC2-6.</title>
        <authorList>
            <person name="Heo J."/>
            <person name="Kim S.-J."/>
            <person name="Kwon S.-W."/>
        </authorList>
    </citation>
    <scope>NUCLEOTIDE SEQUENCE [LARGE SCALE GENOMIC DNA]</scope>
    <source>
        <strain evidence="3">SC2-6</strain>
    </source>
</reference>